<gene>
    <name evidence="1" type="ORF">LCGC14_2256760</name>
</gene>
<dbReference type="AlphaFoldDB" id="A0A0F9FW03"/>
<name>A0A0F9FW03_9ZZZZ</name>
<proteinExistence type="predicted"/>
<reference evidence="1" key="1">
    <citation type="journal article" date="2015" name="Nature">
        <title>Complex archaea that bridge the gap between prokaryotes and eukaryotes.</title>
        <authorList>
            <person name="Spang A."/>
            <person name="Saw J.H."/>
            <person name="Jorgensen S.L."/>
            <person name="Zaremba-Niedzwiedzka K."/>
            <person name="Martijn J."/>
            <person name="Lind A.E."/>
            <person name="van Eijk R."/>
            <person name="Schleper C."/>
            <person name="Guy L."/>
            <person name="Ettema T.J."/>
        </authorList>
    </citation>
    <scope>NUCLEOTIDE SEQUENCE</scope>
</reference>
<organism evidence="1">
    <name type="scientific">marine sediment metagenome</name>
    <dbReference type="NCBI Taxonomy" id="412755"/>
    <lineage>
        <taxon>unclassified sequences</taxon>
        <taxon>metagenomes</taxon>
        <taxon>ecological metagenomes</taxon>
    </lineage>
</organism>
<comment type="caution">
    <text evidence="1">The sequence shown here is derived from an EMBL/GenBank/DDBJ whole genome shotgun (WGS) entry which is preliminary data.</text>
</comment>
<accession>A0A0F9FW03</accession>
<sequence length="295" mass="35552">MITTSEQAYEEYQRLQKVEEKLSRGNSGLNLLNSSKFKPNYFISIKKVGKRTLIDSRDWLVVNTNLPFSDWRYNFGEVGVEEFLKELEEWVSIPKFDFFLCHNRKRDNKVSFWELPSFRKHKIEVSEIEFRIGKEAEHEIKLQGYDIVGTIKDLILKQREPTPKESSDFEKFKLLLEKKDDLKRQRKPKSDYGYYSYDKPKDDSIPFILDDESYNSKLKIIEKEMKKLCNKYSFFKLPDFNYIEIKEEISFDDWFKENEEELRETWDSEIEKEDYDGDFNSYVEDCFSNVLEDEE</sequence>
<dbReference type="EMBL" id="LAZR01030885">
    <property type="protein sequence ID" value="KKL55302.1"/>
    <property type="molecule type" value="Genomic_DNA"/>
</dbReference>
<protein>
    <submittedName>
        <fullName evidence="1">Uncharacterized protein</fullName>
    </submittedName>
</protein>
<evidence type="ECO:0000313" key="1">
    <source>
        <dbReference type="EMBL" id="KKL55302.1"/>
    </source>
</evidence>